<organism evidence="1 2">
    <name type="scientific">Mycena rosella</name>
    <name type="common">Pink bonnet</name>
    <name type="synonym">Agaricus rosellus</name>
    <dbReference type="NCBI Taxonomy" id="1033263"/>
    <lineage>
        <taxon>Eukaryota</taxon>
        <taxon>Fungi</taxon>
        <taxon>Dikarya</taxon>
        <taxon>Basidiomycota</taxon>
        <taxon>Agaricomycotina</taxon>
        <taxon>Agaricomycetes</taxon>
        <taxon>Agaricomycetidae</taxon>
        <taxon>Agaricales</taxon>
        <taxon>Marasmiineae</taxon>
        <taxon>Mycenaceae</taxon>
        <taxon>Mycena</taxon>
    </lineage>
</organism>
<sequence length="175" mass="19674">MYMRVLSLEWFTPLPSFDCVWTFLWIYGGELDVSTETCDHCSFHGPIHHRSHGGAVVHYTHADRPISTQVCIVPIVDPYYHVSSAPVGLFVLILAPRSLLVVWHPWRQSCQMKNILLMDSSDLDDDPAAQAAFSSIKAGYDRAPAPQVLPIRKLAPKVESLLFFVHIMADLTMPS</sequence>
<proteinExistence type="predicted"/>
<protein>
    <submittedName>
        <fullName evidence="1">Uncharacterized protein</fullName>
    </submittedName>
</protein>
<evidence type="ECO:0000313" key="2">
    <source>
        <dbReference type="Proteomes" id="UP001221757"/>
    </source>
</evidence>
<name>A0AAD7CPG0_MYCRO</name>
<comment type="caution">
    <text evidence="1">The sequence shown here is derived from an EMBL/GenBank/DDBJ whole genome shotgun (WGS) entry which is preliminary data.</text>
</comment>
<reference evidence="1" key="1">
    <citation type="submission" date="2023-03" db="EMBL/GenBank/DDBJ databases">
        <title>Massive genome expansion in bonnet fungi (Mycena s.s.) driven by repeated elements and novel gene families across ecological guilds.</title>
        <authorList>
            <consortium name="Lawrence Berkeley National Laboratory"/>
            <person name="Harder C.B."/>
            <person name="Miyauchi S."/>
            <person name="Viragh M."/>
            <person name="Kuo A."/>
            <person name="Thoen E."/>
            <person name="Andreopoulos B."/>
            <person name="Lu D."/>
            <person name="Skrede I."/>
            <person name="Drula E."/>
            <person name="Henrissat B."/>
            <person name="Morin E."/>
            <person name="Kohler A."/>
            <person name="Barry K."/>
            <person name="LaButti K."/>
            <person name="Morin E."/>
            <person name="Salamov A."/>
            <person name="Lipzen A."/>
            <person name="Mereny Z."/>
            <person name="Hegedus B."/>
            <person name="Baldrian P."/>
            <person name="Stursova M."/>
            <person name="Weitz H."/>
            <person name="Taylor A."/>
            <person name="Grigoriev I.V."/>
            <person name="Nagy L.G."/>
            <person name="Martin F."/>
            <person name="Kauserud H."/>
        </authorList>
    </citation>
    <scope>NUCLEOTIDE SEQUENCE</scope>
    <source>
        <strain evidence="1">CBHHK067</strain>
    </source>
</reference>
<dbReference type="Proteomes" id="UP001221757">
    <property type="component" value="Unassembled WGS sequence"/>
</dbReference>
<dbReference type="EMBL" id="JARKIE010000300">
    <property type="protein sequence ID" value="KAJ7656566.1"/>
    <property type="molecule type" value="Genomic_DNA"/>
</dbReference>
<dbReference type="AlphaFoldDB" id="A0AAD7CPG0"/>
<evidence type="ECO:0000313" key="1">
    <source>
        <dbReference type="EMBL" id="KAJ7656566.1"/>
    </source>
</evidence>
<accession>A0AAD7CPG0</accession>
<keyword evidence="2" id="KW-1185">Reference proteome</keyword>
<gene>
    <name evidence="1" type="ORF">B0H17DRAFT_1146169</name>
</gene>